<keyword evidence="3 6" id="KW-1133">Transmembrane helix</keyword>
<feature type="compositionally biased region" description="Polar residues" evidence="5">
    <location>
        <begin position="48"/>
        <end position="67"/>
    </location>
</feature>
<dbReference type="PANTHER" id="PTHR23502">
    <property type="entry name" value="MAJOR FACILITATOR SUPERFAMILY"/>
    <property type="match status" value="1"/>
</dbReference>
<sequence>MSASQADFPACAGSVQAPSEQRDSESRNSNEREESEKFDGGFLPIKPATTTDNNQLRPSTSRPVERSWSLNDGYSCNSAVDAEAGVGGAEATGDTSPSEFVVTWDDNDAMNPRSFGTTKKWIITSILSIGSLCVTCTSSMYTVTYDQLTEEFGCSRLIATLGLSFFIWGLGLGPLVLAPLSEFYGRRKIYIISFSFFLIWLIPCAVAKNIETMIVCRFINGLAGSAFLSVAGGTVGDLFDRHDLSAPMMLYTSSPFIGPEVGPLVGGFINQYTTWRWTFYVLLIWTGALLVSIILFVPETYHPVLVLLREIAKWGTDICLGCYGAKPGDCGSRRVMIAI</sequence>
<protein>
    <submittedName>
        <fullName evidence="8">Major facilitator superfamily domain-containing protein</fullName>
    </submittedName>
</protein>
<dbReference type="GeneID" id="98151275"/>
<proteinExistence type="predicted"/>
<evidence type="ECO:0000256" key="3">
    <source>
        <dbReference type="ARBA" id="ARBA00022989"/>
    </source>
</evidence>
<evidence type="ECO:0000256" key="6">
    <source>
        <dbReference type="SAM" id="Phobius"/>
    </source>
</evidence>
<feature type="transmembrane region" description="Helical" evidence="6">
    <location>
        <begin position="157"/>
        <end position="177"/>
    </location>
</feature>
<feature type="compositionally biased region" description="Basic and acidic residues" evidence="5">
    <location>
        <begin position="20"/>
        <end position="39"/>
    </location>
</feature>
<dbReference type="EMBL" id="JBFXLR010000031">
    <property type="protein sequence ID" value="KAL2846722.1"/>
    <property type="molecule type" value="Genomic_DNA"/>
</dbReference>
<feature type="transmembrane region" description="Helical" evidence="6">
    <location>
        <begin position="277"/>
        <end position="297"/>
    </location>
</feature>
<keyword evidence="4 6" id="KW-0472">Membrane</keyword>
<evidence type="ECO:0000313" key="8">
    <source>
        <dbReference type="EMBL" id="KAL2846722.1"/>
    </source>
</evidence>
<dbReference type="InterPro" id="IPR020846">
    <property type="entry name" value="MFS_dom"/>
</dbReference>
<keyword evidence="9" id="KW-1185">Reference proteome</keyword>
<feature type="domain" description="Major facilitator superfamily (MFS) profile" evidence="7">
    <location>
        <begin position="123"/>
        <end position="339"/>
    </location>
</feature>
<evidence type="ECO:0000259" key="7">
    <source>
        <dbReference type="PROSITE" id="PS50850"/>
    </source>
</evidence>
<feature type="transmembrane region" description="Helical" evidence="6">
    <location>
        <begin position="218"/>
        <end position="239"/>
    </location>
</feature>
<feature type="region of interest" description="Disordered" evidence="5">
    <location>
        <begin position="1"/>
        <end position="67"/>
    </location>
</feature>
<evidence type="ECO:0000256" key="2">
    <source>
        <dbReference type="ARBA" id="ARBA00022692"/>
    </source>
</evidence>
<dbReference type="InterPro" id="IPR011701">
    <property type="entry name" value="MFS"/>
</dbReference>
<feature type="transmembrane region" description="Helical" evidence="6">
    <location>
        <begin position="121"/>
        <end position="145"/>
    </location>
</feature>
<gene>
    <name evidence="8" type="ORF">BJX68DRAFT_120351</name>
</gene>
<keyword evidence="2 6" id="KW-0812">Transmembrane</keyword>
<evidence type="ECO:0000256" key="4">
    <source>
        <dbReference type="ARBA" id="ARBA00023136"/>
    </source>
</evidence>
<dbReference type="RefSeq" id="XP_070897306.1">
    <property type="nucleotide sequence ID" value="XM_071036111.1"/>
</dbReference>
<dbReference type="PROSITE" id="PS00216">
    <property type="entry name" value="SUGAR_TRANSPORT_1"/>
    <property type="match status" value="1"/>
</dbReference>
<dbReference type="Gene3D" id="1.20.1720.10">
    <property type="entry name" value="Multidrug resistance protein D"/>
    <property type="match status" value="1"/>
</dbReference>
<dbReference type="InterPro" id="IPR036259">
    <property type="entry name" value="MFS_trans_sf"/>
</dbReference>
<comment type="subcellular location">
    <subcellularLocation>
        <location evidence="1">Membrane</location>
        <topology evidence="1">Multi-pass membrane protein</topology>
    </subcellularLocation>
</comment>
<dbReference type="Proteomes" id="UP001610444">
    <property type="component" value="Unassembled WGS sequence"/>
</dbReference>
<feature type="transmembrane region" description="Helical" evidence="6">
    <location>
        <begin position="189"/>
        <end position="206"/>
    </location>
</feature>
<name>A0ABR4K3Z6_9EURO</name>
<evidence type="ECO:0000256" key="5">
    <source>
        <dbReference type="SAM" id="MobiDB-lite"/>
    </source>
</evidence>
<dbReference type="SUPFAM" id="SSF103473">
    <property type="entry name" value="MFS general substrate transporter"/>
    <property type="match status" value="1"/>
</dbReference>
<reference evidence="8 9" key="1">
    <citation type="submission" date="2024-07" db="EMBL/GenBank/DDBJ databases">
        <title>Section-level genome sequencing and comparative genomics of Aspergillus sections Usti and Cavernicolus.</title>
        <authorList>
            <consortium name="Lawrence Berkeley National Laboratory"/>
            <person name="Nybo J.L."/>
            <person name="Vesth T.C."/>
            <person name="Theobald S."/>
            <person name="Frisvad J.C."/>
            <person name="Larsen T.O."/>
            <person name="Kjaerboelling I."/>
            <person name="Rothschild-Mancinelli K."/>
            <person name="Lyhne E.K."/>
            <person name="Kogle M.E."/>
            <person name="Barry K."/>
            <person name="Clum A."/>
            <person name="Na H."/>
            <person name="Ledsgaard L."/>
            <person name="Lin J."/>
            <person name="Lipzen A."/>
            <person name="Kuo A."/>
            <person name="Riley R."/>
            <person name="Mondo S."/>
            <person name="LaButti K."/>
            <person name="Haridas S."/>
            <person name="Pangalinan J."/>
            <person name="Salamov A.A."/>
            <person name="Simmons B.A."/>
            <person name="Magnuson J.K."/>
            <person name="Chen J."/>
            <person name="Drula E."/>
            <person name="Henrissat B."/>
            <person name="Wiebenga A."/>
            <person name="Lubbers R.J."/>
            <person name="Gomes A.C."/>
            <person name="Macurrencykelacurrency M.R."/>
            <person name="Stajich J."/>
            <person name="Grigoriev I.V."/>
            <person name="Mortensen U.H."/>
            <person name="De vries R.P."/>
            <person name="Baker S.E."/>
            <person name="Andersen M.R."/>
        </authorList>
    </citation>
    <scope>NUCLEOTIDE SEQUENCE [LARGE SCALE GENOMIC DNA]</scope>
    <source>
        <strain evidence="8 9">CBS 756.74</strain>
    </source>
</reference>
<organism evidence="8 9">
    <name type="scientific">Aspergillus pseudodeflectus</name>
    <dbReference type="NCBI Taxonomy" id="176178"/>
    <lineage>
        <taxon>Eukaryota</taxon>
        <taxon>Fungi</taxon>
        <taxon>Dikarya</taxon>
        <taxon>Ascomycota</taxon>
        <taxon>Pezizomycotina</taxon>
        <taxon>Eurotiomycetes</taxon>
        <taxon>Eurotiomycetidae</taxon>
        <taxon>Eurotiales</taxon>
        <taxon>Aspergillaceae</taxon>
        <taxon>Aspergillus</taxon>
        <taxon>Aspergillus subgen. Nidulantes</taxon>
    </lineage>
</organism>
<accession>A0ABR4K3Z6</accession>
<dbReference type="InterPro" id="IPR005829">
    <property type="entry name" value="Sugar_transporter_CS"/>
</dbReference>
<dbReference type="PANTHER" id="PTHR23502:SF7">
    <property type="entry name" value="DRUG_PROTON ANTIPORTER YHK8-RELATED"/>
    <property type="match status" value="1"/>
</dbReference>
<comment type="caution">
    <text evidence="8">The sequence shown here is derived from an EMBL/GenBank/DDBJ whole genome shotgun (WGS) entry which is preliminary data.</text>
</comment>
<evidence type="ECO:0000313" key="9">
    <source>
        <dbReference type="Proteomes" id="UP001610444"/>
    </source>
</evidence>
<dbReference type="Pfam" id="PF07690">
    <property type="entry name" value="MFS_1"/>
    <property type="match status" value="1"/>
</dbReference>
<evidence type="ECO:0000256" key="1">
    <source>
        <dbReference type="ARBA" id="ARBA00004141"/>
    </source>
</evidence>
<dbReference type="PROSITE" id="PS50850">
    <property type="entry name" value="MFS"/>
    <property type="match status" value="1"/>
</dbReference>